<organism evidence="1 2">
    <name type="scientific">Floridaenema aerugineum BLCC-F46</name>
    <dbReference type="NCBI Taxonomy" id="3153654"/>
    <lineage>
        <taxon>Bacteria</taxon>
        <taxon>Bacillati</taxon>
        <taxon>Cyanobacteriota</taxon>
        <taxon>Cyanophyceae</taxon>
        <taxon>Oscillatoriophycideae</taxon>
        <taxon>Aerosakkonematales</taxon>
        <taxon>Aerosakkonemataceae</taxon>
        <taxon>Floridanema</taxon>
        <taxon>Floridanema aerugineum</taxon>
    </lineage>
</organism>
<dbReference type="RefSeq" id="WP_413272683.1">
    <property type="nucleotide sequence ID" value="NZ_JBHFNQ010000172.1"/>
</dbReference>
<gene>
    <name evidence="1" type="ORF">ACE1CC_22545</name>
</gene>
<evidence type="ECO:0000313" key="1">
    <source>
        <dbReference type="EMBL" id="MFB2879646.1"/>
    </source>
</evidence>
<evidence type="ECO:0000313" key="2">
    <source>
        <dbReference type="Proteomes" id="UP001576774"/>
    </source>
</evidence>
<dbReference type="EMBL" id="JBHFNQ010000172">
    <property type="protein sequence ID" value="MFB2879646.1"/>
    <property type="molecule type" value="Genomic_DNA"/>
</dbReference>
<accession>A0ABV4XA26</accession>
<comment type="caution">
    <text evidence="1">The sequence shown here is derived from an EMBL/GenBank/DDBJ whole genome shotgun (WGS) entry which is preliminary data.</text>
</comment>
<protein>
    <submittedName>
        <fullName evidence="1">Uncharacterized protein</fullName>
    </submittedName>
</protein>
<sequence length="131" mass="14256">MAGKKLGPRVTVFFGTRKVKYKGKATDKKLYIYPLKSIADYYGIKAETSPYLTTKRKGSNGAVQVRVRGATDAAVKIPKGTPAAGKAQNWASIPVPGPADAKMIESFLKTKITQNKPTKYISRNGMTLFLS</sequence>
<keyword evidence="2" id="KW-1185">Reference proteome</keyword>
<proteinExistence type="predicted"/>
<reference evidence="1 2" key="1">
    <citation type="submission" date="2024-09" db="EMBL/GenBank/DDBJ databases">
        <title>Floridaenema gen nov. (Aerosakkonemataceae, Aerosakkonematales ord. nov., Cyanobacteria) from benthic tropical and subtropical fresh waters, with the description of four new species.</title>
        <authorList>
            <person name="Moretto J.A."/>
            <person name="Berthold D.E."/>
            <person name="Lefler F.W."/>
            <person name="Huang I.-S."/>
            <person name="Laughinghouse H. IV."/>
        </authorList>
    </citation>
    <scope>NUCLEOTIDE SEQUENCE [LARGE SCALE GENOMIC DNA]</scope>
    <source>
        <strain evidence="1 2">BLCC-F46</strain>
    </source>
</reference>
<dbReference type="Proteomes" id="UP001576774">
    <property type="component" value="Unassembled WGS sequence"/>
</dbReference>
<name>A0ABV4XA26_9CYAN</name>